<dbReference type="InParanoid" id="A0A2K1KXC0"/>
<dbReference type="EnsemblPlants" id="Pp3c3_35260V3.2">
    <property type="protein sequence ID" value="PAC:32944093.CDS.1"/>
    <property type="gene ID" value="Pp3c3_35260"/>
</dbReference>
<dbReference type="AlphaFoldDB" id="A0A2K1KXC0"/>
<keyword evidence="3" id="KW-1185">Reference proteome</keyword>
<dbReference type="PaxDb" id="3218-PP1S112_179V6.1"/>
<evidence type="ECO:0000313" key="3">
    <source>
        <dbReference type="Proteomes" id="UP000006727"/>
    </source>
</evidence>
<organism evidence="1">
    <name type="scientific">Physcomitrium patens</name>
    <name type="common">Spreading-leaved earth moss</name>
    <name type="synonym">Physcomitrella patens</name>
    <dbReference type="NCBI Taxonomy" id="3218"/>
    <lineage>
        <taxon>Eukaryota</taxon>
        <taxon>Viridiplantae</taxon>
        <taxon>Streptophyta</taxon>
        <taxon>Embryophyta</taxon>
        <taxon>Bryophyta</taxon>
        <taxon>Bryophytina</taxon>
        <taxon>Bryopsida</taxon>
        <taxon>Funariidae</taxon>
        <taxon>Funariales</taxon>
        <taxon>Funariaceae</taxon>
        <taxon>Physcomitrium</taxon>
    </lineage>
</organism>
<dbReference type="Proteomes" id="UP000006727">
    <property type="component" value="Chromosome 3"/>
</dbReference>
<protein>
    <submittedName>
        <fullName evidence="1 2">Uncharacterized protein</fullName>
    </submittedName>
</protein>
<gene>
    <name evidence="1" type="ORF">PHYPA_005404</name>
</gene>
<reference evidence="2" key="3">
    <citation type="submission" date="2020-12" db="UniProtKB">
        <authorList>
            <consortium name="EnsemblPlants"/>
        </authorList>
    </citation>
    <scope>IDENTIFICATION</scope>
</reference>
<dbReference type="EnsemblPlants" id="Pp3c3_35260V3.1">
    <property type="protein sequence ID" value="PAC:32944092.CDS.1"/>
    <property type="gene ID" value="Pp3c3_35260"/>
</dbReference>
<dbReference type="Gramene" id="Pp3c3_35260V3.2">
    <property type="protein sequence ID" value="PAC:32944093.CDS.1"/>
    <property type="gene ID" value="Pp3c3_35260"/>
</dbReference>
<name>A0A2K1KXC0_PHYPA</name>
<dbReference type="EMBL" id="ABEU02000003">
    <property type="protein sequence ID" value="PNR58409.1"/>
    <property type="molecule type" value="Genomic_DNA"/>
</dbReference>
<sequence length="51" mass="5845">MLLAQSSPQIRKERLVSSSLLLNQSIALSIYLSQSSYYYNTHIQFRGVLIL</sequence>
<accession>A0A2K1KXC0</accession>
<evidence type="ECO:0000313" key="2">
    <source>
        <dbReference type="EnsemblPlants" id="PAC:32944092.CDS.1"/>
    </source>
</evidence>
<reference evidence="1 3" key="1">
    <citation type="journal article" date="2008" name="Science">
        <title>The Physcomitrella genome reveals evolutionary insights into the conquest of land by plants.</title>
        <authorList>
            <person name="Rensing S."/>
            <person name="Lang D."/>
            <person name="Zimmer A."/>
            <person name="Terry A."/>
            <person name="Salamov A."/>
            <person name="Shapiro H."/>
            <person name="Nishiyama T."/>
            <person name="Perroud P.-F."/>
            <person name="Lindquist E."/>
            <person name="Kamisugi Y."/>
            <person name="Tanahashi T."/>
            <person name="Sakakibara K."/>
            <person name="Fujita T."/>
            <person name="Oishi K."/>
            <person name="Shin-I T."/>
            <person name="Kuroki Y."/>
            <person name="Toyoda A."/>
            <person name="Suzuki Y."/>
            <person name="Hashimoto A."/>
            <person name="Yamaguchi K."/>
            <person name="Sugano A."/>
            <person name="Kohara Y."/>
            <person name="Fujiyama A."/>
            <person name="Anterola A."/>
            <person name="Aoki S."/>
            <person name="Ashton N."/>
            <person name="Barbazuk W.B."/>
            <person name="Barker E."/>
            <person name="Bennetzen J."/>
            <person name="Bezanilla M."/>
            <person name="Blankenship R."/>
            <person name="Cho S.H."/>
            <person name="Dutcher S."/>
            <person name="Estelle M."/>
            <person name="Fawcett J.A."/>
            <person name="Gundlach H."/>
            <person name="Hanada K."/>
            <person name="Heyl A."/>
            <person name="Hicks K.A."/>
            <person name="Hugh J."/>
            <person name="Lohr M."/>
            <person name="Mayer K."/>
            <person name="Melkozernov A."/>
            <person name="Murata T."/>
            <person name="Nelson D."/>
            <person name="Pils B."/>
            <person name="Prigge M."/>
            <person name="Reiss B."/>
            <person name="Renner T."/>
            <person name="Rombauts S."/>
            <person name="Rushton P."/>
            <person name="Sanderfoot A."/>
            <person name="Schween G."/>
            <person name="Shiu S.-H."/>
            <person name="Stueber K."/>
            <person name="Theodoulou F.L."/>
            <person name="Tu H."/>
            <person name="Van de Peer Y."/>
            <person name="Verrier P.J."/>
            <person name="Waters E."/>
            <person name="Wood A."/>
            <person name="Yang L."/>
            <person name="Cove D."/>
            <person name="Cuming A."/>
            <person name="Hasebe M."/>
            <person name="Lucas S."/>
            <person name="Mishler D.B."/>
            <person name="Reski R."/>
            <person name="Grigoriev I."/>
            <person name="Quatrano R.S."/>
            <person name="Boore J.L."/>
        </authorList>
    </citation>
    <scope>NUCLEOTIDE SEQUENCE [LARGE SCALE GENOMIC DNA]</scope>
    <source>
        <strain evidence="2 3">cv. Gransden 2004</strain>
    </source>
</reference>
<proteinExistence type="predicted"/>
<evidence type="ECO:0000313" key="1">
    <source>
        <dbReference type="EMBL" id="PNR58409.1"/>
    </source>
</evidence>
<reference evidence="1 3" key="2">
    <citation type="journal article" date="2018" name="Plant J.">
        <title>The Physcomitrella patens chromosome-scale assembly reveals moss genome structure and evolution.</title>
        <authorList>
            <person name="Lang D."/>
            <person name="Ullrich K.K."/>
            <person name="Murat F."/>
            <person name="Fuchs J."/>
            <person name="Jenkins J."/>
            <person name="Haas F.B."/>
            <person name="Piednoel M."/>
            <person name="Gundlach H."/>
            <person name="Van Bel M."/>
            <person name="Meyberg R."/>
            <person name="Vives C."/>
            <person name="Morata J."/>
            <person name="Symeonidi A."/>
            <person name="Hiss M."/>
            <person name="Muchero W."/>
            <person name="Kamisugi Y."/>
            <person name="Saleh O."/>
            <person name="Blanc G."/>
            <person name="Decker E.L."/>
            <person name="van Gessel N."/>
            <person name="Grimwood J."/>
            <person name="Hayes R.D."/>
            <person name="Graham S.W."/>
            <person name="Gunter L.E."/>
            <person name="McDaniel S.F."/>
            <person name="Hoernstein S.N.W."/>
            <person name="Larsson A."/>
            <person name="Li F.W."/>
            <person name="Perroud P.F."/>
            <person name="Phillips J."/>
            <person name="Ranjan P."/>
            <person name="Rokshar D.S."/>
            <person name="Rothfels C.J."/>
            <person name="Schneider L."/>
            <person name="Shu S."/>
            <person name="Stevenson D.W."/>
            <person name="Thummler F."/>
            <person name="Tillich M."/>
            <person name="Villarreal Aguilar J.C."/>
            <person name="Widiez T."/>
            <person name="Wong G.K."/>
            <person name="Wymore A."/>
            <person name="Zhang Y."/>
            <person name="Zimmer A.D."/>
            <person name="Quatrano R.S."/>
            <person name="Mayer K.F.X."/>
            <person name="Goodstein D."/>
            <person name="Casacuberta J.M."/>
            <person name="Vandepoele K."/>
            <person name="Reski R."/>
            <person name="Cuming A.C."/>
            <person name="Tuskan G.A."/>
            <person name="Maumus F."/>
            <person name="Salse J."/>
            <person name="Schmutz J."/>
            <person name="Rensing S.A."/>
        </authorList>
    </citation>
    <scope>NUCLEOTIDE SEQUENCE [LARGE SCALE GENOMIC DNA]</scope>
    <source>
        <strain evidence="2 3">cv. Gransden 2004</strain>
    </source>
</reference>
<dbReference type="Gramene" id="Pp3c3_35260V3.1">
    <property type="protein sequence ID" value="PAC:32944092.CDS.1"/>
    <property type="gene ID" value="Pp3c3_35260"/>
</dbReference>